<organism evidence="1 2">
    <name type="scientific">Nicotiana tabacum</name>
    <name type="common">Common tobacco</name>
    <dbReference type="NCBI Taxonomy" id="4097"/>
    <lineage>
        <taxon>Eukaryota</taxon>
        <taxon>Viridiplantae</taxon>
        <taxon>Streptophyta</taxon>
        <taxon>Embryophyta</taxon>
        <taxon>Tracheophyta</taxon>
        <taxon>Spermatophyta</taxon>
        <taxon>Magnoliopsida</taxon>
        <taxon>eudicotyledons</taxon>
        <taxon>Gunneridae</taxon>
        <taxon>Pentapetalae</taxon>
        <taxon>asterids</taxon>
        <taxon>lamiids</taxon>
        <taxon>Solanales</taxon>
        <taxon>Solanaceae</taxon>
        <taxon>Nicotianoideae</taxon>
        <taxon>Nicotianeae</taxon>
        <taxon>Nicotiana</taxon>
    </lineage>
</organism>
<reference evidence="2" key="2">
    <citation type="submission" date="2025-08" db="UniProtKB">
        <authorList>
            <consortium name="RefSeq"/>
        </authorList>
    </citation>
    <scope>IDENTIFICATION</scope>
    <source>
        <tissue evidence="2">Leaf</tissue>
    </source>
</reference>
<keyword evidence="1" id="KW-1185">Reference proteome</keyword>
<dbReference type="RefSeq" id="XP_075106890.1">
    <property type="nucleotide sequence ID" value="XM_075250789.1"/>
</dbReference>
<evidence type="ECO:0000313" key="2">
    <source>
        <dbReference type="RefSeq" id="XP_075106890.1"/>
    </source>
</evidence>
<gene>
    <name evidence="2" type="primary">LOC142179898</name>
</gene>
<dbReference type="Proteomes" id="UP000790787">
    <property type="component" value="Chromosome 4"/>
</dbReference>
<proteinExistence type="predicted"/>
<accession>A0AC58UBP8</accession>
<sequence length="152" mass="16962">MSINGDQEGVTNVVAYGGGSSQASLGIDYSHPLFLHPSDVSSIQIITFQLTGIKNYSIWFRSMRLSLLGRNKLGFFDGSCKTEDFPKSMGNHWERVNAIVLYWIMSSVSKGLLGGIMYATNAKIVWEELRERFNKIDGSRTFNVLTEIATLT</sequence>
<reference evidence="1" key="1">
    <citation type="journal article" date="2014" name="Nat. Commun.">
        <title>The tobacco genome sequence and its comparison with those of tomato and potato.</title>
        <authorList>
            <person name="Sierro N."/>
            <person name="Battey J.N."/>
            <person name="Ouadi S."/>
            <person name="Bakaher N."/>
            <person name="Bovet L."/>
            <person name="Willig A."/>
            <person name="Goepfert S."/>
            <person name="Peitsch M.C."/>
            <person name="Ivanov N.V."/>
        </authorList>
    </citation>
    <scope>NUCLEOTIDE SEQUENCE [LARGE SCALE GENOMIC DNA]</scope>
</reference>
<evidence type="ECO:0000313" key="1">
    <source>
        <dbReference type="Proteomes" id="UP000790787"/>
    </source>
</evidence>
<name>A0AC58UBP8_TOBAC</name>
<protein>
    <submittedName>
        <fullName evidence="2">Uncharacterized protein LOC142179898</fullName>
    </submittedName>
</protein>